<dbReference type="eggNOG" id="COG2203">
    <property type="taxonomic scope" value="Bacteria"/>
</dbReference>
<dbReference type="InterPro" id="IPR050469">
    <property type="entry name" value="Diguanylate_Cyclase"/>
</dbReference>
<dbReference type="PANTHER" id="PTHR45138:SF9">
    <property type="entry name" value="DIGUANYLATE CYCLASE DGCM-RELATED"/>
    <property type="match status" value="1"/>
</dbReference>
<dbReference type="Pfam" id="PF01590">
    <property type="entry name" value="GAF"/>
    <property type="match status" value="1"/>
</dbReference>
<feature type="domain" description="GGDEF" evidence="2">
    <location>
        <begin position="420"/>
        <end position="550"/>
    </location>
</feature>
<evidence type="ECO:0000259" key="2">
    <source>
        <dbReference type="PROSITE" id="PS50887"/>
    </source>
</evidence>
<dbReference type="InterPro" id="IPR029016">
    <property type="entry name" value="GAF-like_dom_sf"/>
</dbReference>
<dbReference type="InterPro" id="IPR029787">
    <property type="entry name" value="Nucleotide_cyclase"/>
</dbReference>
<dbReference type="OrthoDB" id="9783388at2"/>
<dbReference type="Gene3D" id="3.30.450.40">
    <property type="match status" value="2"/>
</dbReference>
<keyword evidence="1" id="KW-1133">Transmembrane helix</keyword>
<dbReference type="PROSITE" id="PS50887">
    <property type="entry name" value="GGDEF"/>
    <property type="match status" value="1"/>
</dbReference>
<dbReference type="EMBL" id="CP002105">
    <property type="protein sequence ID" value="ADL12821.1"/>
    <property type="molecule type" value="Genomic_DNA"/>
</dbReference>
<dbReference type="HOGENOM" id="CLU_494899_0_0_9"/>
<dbReference type="SMART" id="SM00065">
    <property type="entry name" value="GAF"/>
    <property type="match status" value="2"/>
</dbReference>
<feature type="transmembrane region" description="Helical" evidence="1">
    <location>
        <begin position="16"/>
        <end position="36"/>
    </location>
</feature>
<organism evidence="3 4">
    <name type="scientific">Acetohalobium arabaticum (strain ATCC 49924 / DSM 5501 / Z-7288)</name>
    <dbReference type="NCBI Taxonomy" id="574087"/>
    <lineage>
        <taxon>Bacteria</taxon>
        <taxon>Bacillati</taxon>
        <taxon>Bacillota</taxon>
        <taxon>Clostridia</taxon>
        <taxon>Halanaerobiales</taxon>
        <taxon>Halobacteroidaceae</taxon>
        <taxon>Acetohalobium</taxon>
    </lineage>
</organism>
<proteinExistence type="predicted"/>
<dbReference type="STRING" id="574087.Acear_1308"/>
<dbReference type="Pfam" id="PF13492">
    <property type="entry name" value="GAF_3"/>
    <property type="match status" value="1"/>
</dbReference>
<dbReference type="InterPro" id="IPR000160">
    <property type="entry name" value="GGDEF_dom"/>
</dbReference>
<evidence type="ECO:0000313" key="3">
    <source>
        <dbReference type="EMBL" id="ADL12821.1"/>
    </source>
</evidence>
<protein>
    <submittedName>
        <fullName evidence="3">Diguanylate cyclase with GAF sensor</fullName>
    </submittedName>
</protein>
<dbReference type="GO" id="GO:1902201">
    <property type="term" value="P:negative regulation of bacterial-type flagellum-dependent cell motility"/>
    <property type="evidence" value="ECO:0007669"/>
    <property type="project" value="TreeGrafter"/>
</dbReference>
<dbReference type="GO" id="GO:0052621">
    <property type="term" value="F:diguanylate cyclase activity"/>
    <property type="evidence" value="ECO:0007669"/>
    <property type="project" value="TreeGrafter"/>
</dbReference>
<dbReference type="InterPro" id="IPR043128">
    <property type="entry name" value="Rev_trsase/Diguanyl_cyclase"/>
</dbReference>
<dbReference type="Gene3D" id="3.30.70.270">
    <property type="match status" value="1"/>
</dbReference>
<dbReference type="SMART" id="SM00267">
    <property type="entry name" value="GGDEF"/>
    <property type="match status" value="1"/>
</dbReference>
<keyword evidence="4" id="KW-1185">Reference proteome</keyword>
<dbReference type="InterPro" id="IPR003018">
    <property type="entry name" value="GAF"/>
</dbReference>
<dbReference type="GO" id="GO:0043709">
    <property type="term" value="P:cell adhesion involved in single-species biofilm formation"/>
    <property type="evidence" value="ECO:0007669"/>
    <property type="project" value="TreeGrafter"/>
</dbReference>
<dbReference type="Proteomes" id="UP000001661">
    <property type="component" value="Chromosome"/>
</dbReference>
<reference evidence="3 4" key="1">
    <citation type="journal article" date="2010" name="Stand. Genomic Sci.">
        <title>Complete genome sequence of Acetohalobium arabaticum type strain (Z-7288).</title>
        <authorList>
            <person name="Sikorski J."/>
            <person name="Lapidus A."/>
            <person name="Chertkov O."/>
            <person name="Lucas S."/>
            <person name="Copeland A."/>
            <person name="Glavina Del Rio T."/>
            <person name="Nolan M."/>
            <person name="Tice H."/>
            <person name="Cheng J.F."/>
            <person name="Han C."/>
            <person name="Brambilla E."/>
            <person name="Pitluck S."/>
            <person name="Liolios K."/>
            <person name="Ivanova N."/>
            <person name="Mavromatis K."/>
            <person name="Mikhailova N."/>
            <person name="Pati A."/>
            <person name="Bruce D."/>
            <person name="Detter C."/>
            <person name="Tapia R."/>
            <person name="Goodwin L."/>
            <person name="Chen A."/>
            <person name="Palaniappan K."/>
            <person name="Land M."/>
            <person name="Hauser L."/>
            <person name="Chang Y.J."/>
            <person name="Jeffries C.D."/>
            <person name="Rohde M."/>
            <person name="Goker M."/>
            <person name="Spring S."/>
            <person name="Woyke T."/>
            <person name="Bristow J."/>
            <person name="Eisen J.A."/>
            <person name="Markowitz V."/>
            <person name="Hugenholtz P."/>
            <person name="Kyrpides N.C."/>
            <person name="Klenk H.P."/>
        </authorList>
    </citation>
    <scope>NUCLEOTIDE SEQUENCE [LARGE SCALE GENOMIC DNA]</scope>
    <source>
        <strain evidence="4">ATCC 49924 / DSM 5501 / Z-7288</strain>
    </source>
</reference>
<gene>
    <name evidence="3" type="ordered locus">Acear_1308</name>
</gene>
<evidence type="ECO:0000256" key="1">
    <source>
        <dbReference type="SAM" id="Phobius"/>
    </source>
</evidence>
<dbReference type="AlphaFoldDB" id="D9QQN0"/>
<dbReference type="GO" id="GO:0005886">
    <property type="term" value="C:plasma membrane"/>
    <property type="evidence" value="ECO:0007669"/>
    <property type="project" value="TreeGrafter"/>
</dbReference>
<dbReference type="Pfam" id="PF00990">
    <property type="entry name" value="GGDEF"/>
    <property type="match status" value="1"/>
</dbReference>
<keyword evidence="1" id="KW-0812">Transmembrane</keyword>
<dbReference type="FunFam" id="3.30.70.270:FF:000001">
    <property type="entry name" value="Diguanylate cyclase domain protein"/>
    <property type="match status" value="1"/>
</dbReference>
<dbReference type="SUPFAM" id="SSF55073">
    <property type="entry name" value="Nucleotide cyclase"/>
    <property type="match status" value="1"/>
</dbReference>
<accession>D9QQN0</accession>
<sequence length="550" mass="62410">MAILLKRKAMNMKETGLFVIKFFIVGGIICSFILIIDKLYQVKAVEEVKDEKTDKLNKSLKNLNFISKLTQEVVNPSIDLYQTLELIVDMTCEILEVEAGGIMILDDDKEYISYKAVNNIEPGFIPEKISEDVLELISDEQELIVNNGLRLDKKFGFIKESGYDDLLAVPLIENNEEQDEIYGILFTASKNEFQQQELKMMNTLATQVVCLIKGNKLFERMQRNVAELSTLQMISTTINSTLDLDQVLELAIDVIVGTMGVSSCATLLFDEDREELSLEASRGWPDKSDKKEVFNMESNFFGRIIESQEIVVFNEVPDKVKEELNFLEMKSAIAVPLRLRDDVIGIITAVNTMISHSFNGDDERFLNTLANQIAIAIENARMYNQMEEQAIKDGLTQLYNYSYFQHALSEEIDRAKRYQQDLSLLLLDIDDFKEINDTYGHLVGDKVLEELSTILKKTTRKIDIVARYGGEEFAIILPETDIEGARLLGSRINDQVRDMVVEEKGLELKITVSIGAAAYNQGITQKDLINNADRSLYRAKTEGKDKVCIN</sequence>
<evidence type="ECO:0000313" key="4">
    <source>
        <dbReference type="Proteomes" id="UP000001661"/>
    </source>
</evidence>
<dbReference type="SUPFAM" id="SSF55781">
    <property type="entry name" value="GAF domain-like"/>
    <property type="match status" value="2"/>
</dbReference>
<name>D9QQN0_ACEAZ</name>
<dbReference type="NCBIfam" id="TIGR00254">
    <property type="entry name" value="GGDEF"/>
    <property type="match status" value="1"/>
</dbReference>
<keyword evidence="1" id="KW-0472">Membrane</keyword>
<dbReference type="CDD" id="cd01949">
    <property type="entry name" value="GGDEF"/>
    <property type="match status" value="1"/>
</dbReference>
<dbReference type="KEGG" id="aar:Acear_1308"/>
<dbReference type="eggNOG" id="COG3706">
    <property type="taxonomic scope" value="Bacteria"/>
</dbReference>
<dbReference type="PANTHER" id="PTHR45138">
    <property type="entry name" value="REGULATORY COMPONENTS OF SENSORY TRANSDUCTION SYSTEM"/>
    <property type="match status" value="1"/>
</dbReference>